<keyword evidence="2" id="KW-1185">Reference proteome</keyword>
<accession>A0AAD9MR47</accession>
<name>A0AAD9MR47_9ANNE</name>
<protein>
    <submittedName>
        <fullName evidence="1">Uncharacterized protein</fullName>
    </submittedName>
</protein>
<dbReference type="EMBL" id="JAODUP010001258">
    <property type="protein sequence ID" value="KAK2140756.1"/>
    <property type="molecule type" value="Genomic_DNA"/>
</dbReference>
<proteinExistence type="predicted"/>
<dbReference type="AlphaFoldDB" id="A0AAD9MR47"/>
<dbReference type="Proteomes" id="UP001208570">
    <property type="component" value="Unassembled WGS sequence"/>
</dbReference>
<evidence type="ECO:0000313" key="1">
    <source>
        <dbReference type="EMBL" id="KAK2140756.1"/>
    </source>
</evidence>
<comment type="caution">
    <text evidence="1">The sequence shown here is derived from an EMBL/GenBank/DDBJ whole genome shotgun (WGS) entry which is preliminary data.</text>
</comment>
<evidence type="ECO:0000313" key="2">
    <source>
        <dbReference type="Proteomes" id="UP001208570"/>
    </source>
</evidence>
<organism evidence="1 2">
    <name type="scientific">Paralvinella palmiformis</name>
    <dbReference type="NCBI Taxonomy" id="53620"/>
    <lineage>
        <taxon>Eukaryota</taxon>
        <taxon>Metazoa</taxon>
        <taxon>Spiralia</taxon>
        <taxon>Lophotrochozoa</taxon>
        <taxon>Annelida</taxon>
        <taxon>Polychaeta</taxon>
        <taxon>Sedentaria</taxon>
        <taxon>Canalipalpata</taxon>
        <taxon>Terebellida</taxon>
        <taxon>Terebelliformia</taxon>
        <taxon>Alvinellidae</taxon>
        <taxon>Paralvinella</taxon>
    </lineage>
</organism>
<reference evidence="1" key="1">
    <citation type="journal article" date="2023" name="Mol. Biol. Evol.">
        <title>Third-Generation Sequencing Reveals the Adaptive Role of the Epigenome in Three Deep-Sea Polychaetes.</title>
        <authorList>
            <person name="Perez M."/>
            <person name="Aroh O."/>
            <person name="Sun Y."/>
            <person name="Lan Y."/>
            <person name="Juniper S.K."/>
            <person name="Young C.R."/>
            <person name="Angers B."/>
            <person name="Qian P.Y."/>
        </authorList>
    </citation>
    <scope>NUCLEOTIDE SEQUENCE</scope>
    <source>
        <strain evidence="1">P08H-3</strain>
    </source>
</reference>
<gene>
    <name evidence="1" type="ORF">LSH36_1258g00047</name>
</gene>
<sequence>MLTLGTIYMERHPGAAPAMFKYIKTVRDMATRGGNWSFYDTQFHKQKVRFHWQWDFIHWELHFNAITKPVTKSPFVPMERNATQKKMLLQPFHVPRCFSWGYDKTGKWPTQPHIASNVSIFNAEQSTHLADVPSKNVTENQTPQSLPSPVNVPRLKRLLTRYDIQRANFLI</sequence>